<name>G4TXC4_SERID</name>
<organism evidence="1 2">
    <name type="scientific">Serendipita indica (strain DSM 11827)</name>
    <name type="common">Root endophyte fungus</name>
    <name type="synonym">Piriformospora indica</name>
    <dbReference type="NCBI Taxonomy" id="1109443"/>
    <lineage>
        <taxon>Eukaryota</taxon>
        <taxon>Fungi</taxon>
        <taxon>Dikarya</taxon>
        <taxon>Basidiomycota</taxon>
        <taxon>Agaricomycotina</taxon>
        <taxon>Agaricomycetes</taxon>
        <taxon>Sebacinales</taxon>
        <taxon>Serendipitaceae</taxon>
        <taxon>Serendipita</taxon>
    </lineage>
</organism>
<comment type="caution">
    <text evidence="1">The sequence shown here is derived from an EMBL/GenBank/DDBJ whole genome shotgun (WGS) entry which is preliminary data.</text>
</comment>
<protein>
    <submittedName>
        <fullName evidence="1">Uncharacterized protein</fullName>
    </submittedName>
</protein>
<accession>G4TXC4</accession>
<proteinExistence type="predicted"/>
<dbReference type="HOGENOM" id="CLU_2027642_0_0_1"/>
<sequence length="122" mass="13611">MSISELDVDWPVDTRYQSEQQPVHISADQGPPTAHLTTRINPGDQVNTDIDVNSCFLTAKIRLIVAGIRARPVKDMDHSLGSLRASRRVLSFPESEEESLLPTEQNEANMFCLRNLSSSSPY</sequence>
<keyword evidence="2" id="KW-1185">Reference proteome</keyword>
<evidence type="ECO:0000313" key="1">
    <source>
        <dbReference type="EMBL" id="CCA75967.1"/>
    </source>
</evidence>
<dbReference type="EMBL" id="CAFZ01000566">
    <property type="protein sequence ID" value="CCA75967.1"/>
    <property type="molecule type" value="Genomic_DNA"/>
</dbReference>
<dbReference type="Proteomes" id="UP000007148">
    <property type="component" value="Unassembled WGS sequence"/>
</dbReference>
<dbReference type="AlphaFoldDB" id="G4TXC4"/>
<dbReference type="InParanoid" id="G4TXC4"/>
<evidence type="ECO:0000313" key="2">
    <source>
        <dbReference type="Proteomes" id="UP000007148"/>
    </source>
</evidence>
<reference evidence="1 2" key="1">
    <citation type="journal article" date="2011" name="PLoS Pathog.">
        <title>Endophytic Life Strategies Decoded by Genome and Transcriptome Analyses of the Mutualistic Root Symbiont Piriformospora indica.</title>
        <authorList>
            <person name="Zuccaro A."/>
            <person name="Lahrmann U."/>
            <person name="Guldener U."/>
            <person name="Langen G."/>
            <person name="Pfiffi S."/>
            <person name="Biedenkopf D."/>
            <person name="Wong P."/>
            <person name="Samans B."/>
            <person name="Grimm C."/>
            <person name="Basiewicz M."/>
            <person name="Murat C."/>
            <person name="Martin F."/>
            <person name="Kogel K.H."/>
        </authorList>
    </citation>
    <scope>NUCLEOTIDE SEQUENCE [LARGE SCALE GENOMIC DNA]</scope>
    <source>
        <strain evidence="1 2">DSM 11827</strain>
    </source>
</reference>
<gene>
    <name evidence="1" type="ORF">PIIN_09963</name>
</gene>